<feature type="compositionally biased region" description="Polar residues" evidence="1">
    <location>
        <begin position="172"/>
        <end position="189"/>
    </location>
</feature>
<dbReference type="EMBL" id="CAMXCT010000923">
    <property type="protein sequence ID" value="CAI3984828.1"/>
    <property type="molecule type" value="Genomic_DNA"/>
</dbReference>
<dbReference type="EMBL" id="CAMXCT030000923">
    <property type="protein sequence ID" value="CAL4772140.1"/>
    <property type="molecule type" value="Genomic_DNA"/>
</dbReference>
<evidence type="ECO:0000313" key="4">
    <source>
        <dbReference type="Proteomes" id="UP001152797"/>
    </source>
</evidence>
<sequence>MDESKVRDAQNPAEKMPEQDKESASTSFETHSPSAISSGWDESSRGQGKLRGLPSLNRGYRTPDPSPSHLPKCGALELMIGAEDGLSDAPGSPRNYGTPRRRIETEPWNMEEEREVPASPGLSRIRTPSPLLDRSCVASVPPPPALLCAPGYSVRDAQNPAEKMPEQDKESASTSFETHSPSAISSGWDESSRGQGKLVFAPPQRGLPSLNRGYRTPDPSPSHLPKCGALELMIGAEDGLSDAPGSPRNYGTPRRRIETGPWNMEEEREVPASPGLSRIRTPSPLLDRSCVASVPPPPALLCAPGYSVGAMWPVLTVNTCPWSGVEWVAAIPPELAPSRGSIGHPYSCNAACKYSGKERGCKDGRNCDHCHLCQWRRTPVPKQSYQEQIPKQGFPGRGPFAKYWYACGTRTKSQTAKLYGEVFTTNKL</sequence>
<dbReference type="Proteomes" id="UP001152797">
    <property type="component" value="Unassembled WGS sequence"/>
</dbReference>
<feature type="compositionally biased region" description="Polar residues" evidence="1">
    <location>
        <begin position="24"/>
        <end position="41"/>
    </location>
</feature>
<feature type="region of interest" description="Disordered" evidence="1">
    <location>
        <begin position="1"/>
        <end position="127"/>
    </location>
</feature>
<name>A0A9P1FQN5_9DINO</name>
<reference evidence="3 4" key="2">
    <citation type="submission" date="2024-05" db="EMBL/GenBank/DDBJ databases">
        <authorList>
            <person name="Chen Y."/>
            <person name="Shah S."/>
            <person name="Dougan E. K."/>
            <person name="Thang M."/>
            <person name="Chan C."/>
        </authorList>
    </citation>
    <scope>NUCLEOTIDE SEQUENCE [LARGE SCALE GENOMIC DNA]</scope>
</reference>
<accession>A0A9P1FQN5</accession>
<comment type="caution">
    <text evidence="2">The sequence shown here is derived from an EMBL/GenBank/DDBJ whole genome shotgun (WGS) entry which is preliminary data.</text>
</comment>
<proteinExistence type="predicted"/>
<gene>
    <name evidence="2" type="ORF">C1SCF055_LOCUS12334</name>
</gene>
<protein>
    <submittedName>
        <fullName evidence="3">C3H1-type domain-containing protein</fullName>
    </submittedName>
</protein>
<feature type="region of interest" description="Disordered" evidence="1">
    <location>
        <begin position="151"/>
        <end position="223"/>
    </location>
</feature>
<dbReference type="EMBL" id="CAMXCT020000923">
    <property type="protein sequence ID" value="CAL1138203.1"/>
    <property type="molecule type" value="Genomic_DNA"/>
</dbReference>
<evidence type="ECO:0000313" key="2">
    <source>
        <dbReference type="EMBL" id="CAI3984828.1"/>
    </source>
</evidence>
<dbReference type="AlphaFoldDB" id="A0A9P1FQN5"/>
<evidence type="ECO:0000313" key="3">
    <source>
        <dbReference type="EMBL" id="CAL4772140.1"/>
    </source>
</evidence>
<organism evidence="2">
    <name type="scientific">Cladocopium goreaui</name>
    <dbReference type="NCBI Taxonomy" id="2562237"/>
    <lineage>
        <taxon>Eukaryota</taxon>
        <taxon>Sar</taxon>
        <taxon>Alveolata</taxon>
        <taxon>Dinophyceae</taxon>
        <taxon>Suessiales</taxon>
        <taxon>Symbiodiniaceae</taxon>
        <taxon>Cladocopium</taxon>
    </lineage>
</organism>
<keyword evidence="4" id="KW-1185">Reference proteome</keyword>
<reference evidence="2" key="1">
    <citation type="submission" date="2022-10" db="EMBL/GenBank/DDBJ databases">
        <authorList>
            <person name="Chen Y."/>
            <person name="Dougan E. K."/>
            <person name="Chan C."/>
            <person name="Rhodes N."/>
            <person name="Thang M."/>
        </authorList>
    </citation>
    <scope>NUCLEOTIDE SEQUENCE</scope>
</reference>
<feature type="region of interest" description="Disordered" evidence="1">
    <location>
        <begin position="238"/>
        <end position="257"/>
    </location>
</feature>
<evidence type="ECO:0000256" key="1">
    <source>
        <dbReference type="SAM" id="MobiDB-lite"/>
    </source>
</evidence>